<evidence type="ECO:0000313" key="2">
    <source>
        <dbReference type="EMBL" id="KAH3696856.1"/>
    </source>
</evidence>
<proteinExistence type="predicted"/>
<reference evidence="2" key="1">
    <citation type="journal article" date="2019" name="bioRxiv">
        <title>The Genome of the Zebra Mussel, Dreissena polymorpha: A Resource for Invasive Species Research.</title>
        <authorList>
            <person name="McCartney M.A."/>
            <person name="Auch B."/>
            <person name="Kono T."/>
            <person name="Mallez S."/>
            <person name="Zhang Y."/>
            <person name="Obille A."/>
            <person name="Becker A."/>
            <person name="Abrahante J.E."/>
            <person name="Garbe J."/>
            <person name="Badalamenti J.P."/>
            <person name="Herman A."/>
            <person name="Mangelson H."/>
            <person name="Liachko I."/>
            <person name="Sullivan S."/>
            <person name="Sone E.D."/>
            <person name="Koren S."/>
            <person name="Silverstein K.A.T."/>
            <person name="Beckman K.B."/>
            <person name="Gohl D.M."/>
        </authorList>
    </citation>
    <scope>NUCLEOTIDE SEQUENCE</scope>
    <source>
        <strain evidence="2">Duluth1</strain>
        <tissue evidence="2">Whole animal</tissue>
    </source>
</reference>
<comment type="caution">
    <text evidence="2">The sequence shown here is derived from an EMBL/GenBank/DDBJ whole genome shotgun (WGS) entry which is preliminary data.</text>
</comment>
<reference evidence="2" key="2">
    <citation type="submission" date="2020-11" db="EMBL/GenBank/DDBJ databases">
        <authorList>
            <person name="McCartney M.A."/>
            <person name="Auch B."/>
            <person name="Kono T."/>
            <person name="Mallez S."/>
            <person name="Becker A."/>
            <person name="Gohl D.M."/>
            <person name="Silverstein K.A.T."/>
            <person name="Koren S."/>
            <person name="Bechman K.B."/>
            <person name="Herman A."/>
            <person name="Abrahante J.E."/>
            <person name="Garbe J."/>
        </authorList>
    </citation>
    <scope>NUCLEOTIDE SEQUENCE</scope>
    <source>
        <strain evidence="2">Duluth1</strain>
        <tissue evidence="2">Whole animal</tissue>
    </source>
</reference>
<dbReference type="EMBL" id="JAIWYP010000016">
    <property type="protein sequence ID" value="KAH3696856.1"/>
    <property type="molecule type" value="Genomic_DNA"/>
</dbReference>
<organism evidence="2 3">
    <name type="scientific">Dreissena polymorpha</name>
    <name type="common">Zebra mussel</name>
    <name type="synonym">Mytilus polymorpha</name>
    <dbReference type="NCBI Taxonomy" id="45954"/>
    <lineage>
        <taxon>Eukaryota</taxon>
        <taxon>Metazoa</taxon>
        <taxon>Spiralia</taxon>
        <taxon>Lophotrochozoa</taxon>
        <taxon>Mollusca</taxon>
        <taxon>Bivalvia</taxon>
        <taxon>Autobranchia</taxon>
        <taxon>Heteroconchia</taxon>
        <taxon>Euheterodonta</taxon>
        <taxon>Imparidentia</taxon>
        <taxon>Neoheterodontei</taxon>
        <taxon>Myida</taxon>
        <taxon>Dreissenoidea</taxon>
        <taxon>Dreissenidae</taxon>
        <taxon>Dreissena</taxon>
    </lineage>
</organism>
<protein>
    <submittedName>
        <fullName evidence="2">Uncharacterized protein</fullName>
    </submittedName>
</protein>
<sequence length="341" mass="39014">MLLCRYSHVYATNGLRLPLANCSTGFSSPCYVPIPDGTRLEVTYVKNSTEVNMFATDSNNVYYKITEENVHKLEAKNTKSTMSLQELVVSSQLPRAVQFQQIEESDIATSDMGCRNKIVKYLRGLVKVKRVEEYELIVAWRHKGISHKYSIDVMLIPNEMAKNLVVKPYCFKTTESSKAFIAKHFDNCSWDNCVGKQLYEYQRTDSEVSIIGVLNVTVSSSNVNKYTGMLSREEQAKNRDLAQRNKDDNRNAKDQVRRQEIPKMSDERAEGCAKYTCNSSDEGIGVRFDLAETSLNDYEEIGEYVVLKNDKEMVIHKQEREHEANAIIDEDESNLYDEISI</sequence>
<evidence type="ECO:0000313" key="3">
    <source>
        <dbReference type="Proteomes" id="UP000828390"/>
    </source>
</evidence>
<dbReference type="AlphaFoldDB" id="A0A9D3YCY3"/>
<dbReference type="Proteomes" id="UP000828390">
    <property type="component" value="Unassembled WGS sequence"/>
</dbReference>
<evidence type="ECO:0000256" key="1">
    <source>
        <dbReference type="SAM" id="MobiDB-lite"/>
    </source>
</evidence>
<feature type="region of interest" description="Disordered" evidence="1">
    <location>
        <begin position="236"/>
        <end position="267"/>
    </location>
</feature>
<keyword evidence="3" id="KW-1185">Reference proteome</keyword>
<gene>
    <name evidence="2" type="ORF">DPMN_084336</name>
</gene>
<name>A0A9D3YCY3_DREPO</name>
<accession>A0A9D3YCY3</accession>